<dbReference type="GO" id="GO:0019646">
    <property type="term" value="P:aerobic electron transport chain"/>
    <property type="evidence" value="ECO:0007669"/>
    <property type="project" value="InterPro"/>
</dbReference>
<evidence type="ECO:0000256" key="7">
    <source>
        <dbReference type="RuleBase" id="RU003376"/>
    </source>
</evidence>
<dbReference type="STRING" id="69974.MPLDJ20_150032"/>
<dbReference type="PANTHER" id="PTHR11403:SF2">
    <property type="entry name" value="CYTOCHROME BO(3) UBIQUINOL OXIDASE SUBUNIT 3"/>
    <property type="match status" value="1"/>
</dbReference>
<dbReference type="AlphaFoldDB" id="A0A090EBW7"/>
<organism evidence="10 11">
    <name type="scientific">Mesorhizobium plurifarium</name>
    <dbReference type="NCBI Taxonomy" id="69974"/>
    <lineage>
        <taxon>Bacteria</taxon>
        <taxon>Pseudomonadati</taxon>
        <taxon>Pseudomonadota</taxon>
        <taxon>Alphaproteobacteria</taxon>
        <taxon>Hyphomicrobiales</taxon>
        <taxon>Phyllobacteriaceae</taxon>
        <taxon>Mesorhizobium</taxon>
    </lineage>
</organism>
<evidence type="ECO:0000256" key="1">
    <source>
        <dbReference type="ARBA" id="ARBA00004651"/>
    </source>
</evidence>
<keyword evidence="3" id="KW-1003">Cell membrane</keyword>
<dbReference type="GO" id="GO:0005886">
    <property type="term" value="C:plasma membrane"/>
    <property type="evidence" value="ECO:0007669"/>
    <property type="project" value="UniProtKB-SubCell"/>
</dbReference>
<dbReference type="InterPro" id="IPR035973">
    <property type="entry name" value="Cyt_c_oxidase_su3-like_sf"/>
</dbReference>
<feature type="transmembrane region" description="Helical" evidence="8">
    <location>
        <begin position="28"/>
        <end position="52"/>
    </location>
</feature>
<dbReference type="PROSITE" id="PS50253">
    <property type="entry name" value="COX3"/>
    <property type="match status" value="1"/>
</dbReference>
<sequence>MNQRPALDLSALPTFGHGPRSPTWWGTLGFMALEGTGFALAAGAYLYLATLWPNWRLSAPQPNHWPGTIVTLLLIVSLVPNHILNGYAKQCAMRPVRIGMVVMSLLGLAPLIVRWFEFPALNIYWDTNAYGSMLWVLLGLHTTHLITDVGDTIVLTVLMFTHHGYSGRRFGDVGDNVFYWDFVVLTWIPIYLLIYWVPRLG</sequence>
<keyword evidence="4 7" id="KW-0812">Transmembrane</keyword>
<evidence type="ECO:0000256" key="4">
    <source>
        <dbReference type="ARBA" id="ARBA00022692"/>
    </source>
</evidence>
<dbReference type="SUPFAM" id="SSF81452">
    <property type="entry name" value="Cytochrome c oxidase subunit III-like"/>
    <property type="match status" value="1"/>
</dbReference>
<evidence type="ECO:0000256" key="5">
    <source>
        <dbReference type="ARBA" id="ARBA00022989"/>
    </source>
</evidence>
<accession>A0A090EBW7</accession>
<dbReference type="Proteomes" id="UP000045285">
    <property type="component" value="Unassembled WGS sequence"/>
</dbReference>
<reference evidence="11" key="1">
    <citation type="submission" date="2014-08" db="EMBL/GenBank/DDBJ databases">
        <authorList>
            <person name="Moulin L."/>
        </authorList>
    </citation>
    <scope>NUCLEOTIDE SEQUENCE [LARGE SCALE GENOMIC DNA]</scope>
</reference>
<protein>
    <submittedName>
        <fullName evidence="10">Cytochrome c oxidase subunit III</fullName>
    </submittedName>
</protein>
<feature type="transmembrane region" description="Helical" evidence="8">
    <location>
        <begin position="133"/>
        <end position="158"/>
    </location>
</feature>
<keyword evidence="5 8" id="KW-1133">Transmembrane helix</keyword>
<gene>
    <name evidence="10" type="ORF">MPL3356_540027</name>
</gene>
<evidence type="ECO:0000256" key="2">
    <source>
        <dbReference type="ARBA" id="ARBA00010581"/>
    </source>
</evidence>
<comment type="similarity">
    <text evidence="2 7">Belongs to the cytochrome c oxidase subunit 3 family.</text>
</comment>
<evidence type="ECO:0000256" key="3">
    <source>
        <dbReference type="ARBA" id="ARBA00022475"/>
    </source>
</evidence>
<evidence type="ECO:0000256" key="8">
    <source>
        <dbReference type="SAM" id="Phobius"/>
    </source>
</evidence>
<dbReference type="PANTHER" id="PTHR11403">
    <property type="entry name" value="CYTOCHROME C OXIDASE SUBUNIT III"/>
    <property type="match status" value="1"/>
</dbReference>
<dbReference type="InterPro" id="IPR000298">
    <property type="entry name" value="Cyt_c_oxidase-like_su3"/>
</dbReference>
<evidence type="ECO:0000259" key="9">
    <source>
        <dbReference type="PROSITE" id="PS50253"/>
    </source>
</evidence>
<feature type="transmembrane region" description="Helical" evidence="8">
    <location>
        <begin position="96"/>
        <end position="113"/>
    </location>
</feature>
<comment type="subcellular location">
    <subcellularLocation>
        <location evidence="1 7">Cell membrane</location>
        <topology evidence="1 7">Multi-pass membrane protein</topology>
    </subcellularLocation>
</comment>
<keyword evidence="6 8" id="KW-0472">Membrane</keyword>
<dbReference type="Gene3D" id="1.20.120.80">
    <property type="entry name" value="Cytochrome c oxidase, subunit III, four-helix bundle"/>
    <property type="match status" value="1"/>
</dbReference>
<keyword evidence="11" id="KW-1185">Reference proteome</keyword>
<evidence type="ECO:0000313" key="10">
    <source>
        <dbReference type="EMBL" id="CDX25271.1"/>
    </source>
</evidence>
<feature type="transmembrane region" description="Helical" evidence="8">
    <location>
        <begin position="64"/>
        <end position="84"/>
    </location>
</feature>
<dbReference type="Pfam" id="PF00510">
    <property type="entry name" value="COX3"/>
    <property type="match status" value="1"/>
</dbReference>
<dbReference type="InterPro" id="IPR024791">
    <property type="entry name" value="Cyt_c/ubiquinol_Oxase_su3"/>
</dbReference>
<dbReference type="GO" id="GO:0004129">
    <property type="term" value="F:cytochrome-c oxidase activity"/>
    <property type="evidence" value="ECO:0007669"/>
    <property type="project" value="InterPro"/>
</dbReference>
<dbReference type="InterPro" id="IPR013833">
    <property type="entry name" value="Cyt_c_oxidase_su3_a-hlx"/>
</dbReference>
<feature type="domain" description="Heme-copper oxidase subunit III family profile" evidence="9">
    <location>
        <begin position="25"/>
        <end position="199"/>
    </location>
</feature>
<evidence type="ECO:0000256" key="6">
    <source>
        <dbReference type="ARBA" id="ARBA00023136"/>
    </source>
</evidence>
<proteinExistence type="inferred from homology"/>
<dbReference type="EMBL" id="CCMZ01000050">
    <property type="protein sequence ID" value="CDX25271.1"/>
    <property type="molecule type" value="Genomic_DNA"/>
</dbReference>
<name>A0A090EBW7_MESPL</name>
<feature type="transmembrane region" description="Helical" evidence="8">
    <location>
        <begin position="178"/>
        <end position="197"/>
    </location>
</feature>
<evidence type="ECO:0000313" key="11">
    <source>
        <dbReference type="Proteomes" id="UP000045285"/>
    </source>
</evidence>